<dbReference type="InterPro" id="IPR018136">
    <property type="entry name" value="Aconitase_4Fe-4S_BS"/>
</dbReference>
<feature type="domain" description="Aconitase/3-isopropylmalate dehydratase large subunit alpha/beta/alpha" evidence="6">
    <location>
        <begin position="74"/>
        <end position="153"/>
    </location>
</feature>
<dbReference type="GO" id="GO:0016829">
    <property type="term" value="F:lyase activity"/>
    <property type="evidence" value="ECO:0007669"/>
    <property type="project" value="UniProtKB-KW"/>
</dbReference>
<feature type="region of interest" description="Disordered" evidence="5">
    <location>
        <begin position="191"/>
        <end position="327"/>
    </location>
</feature>
<proteinExistence type="predicted"/>
<evidence type="ECO:0000256" key="5">
    <source>
        <dbReference type="SAM" id="MobiDB-lite"/>
    </source>
</evidence>
<dbReference type="STRING" id="945553.A0A0D2LIF2"/>
<keyword evidence="2" id="KW-0408">Iron</keyword>
<dbReference type="PROSITE" id="PS01244">
    <property type="entry name" value="ACONITASE_2"/>
    <property type="match status" value="1"/>
</dbReference>
<accession>A0A0D2LIF2</accession>
<feature type="region of interest" description="Disordered" evidence="5">
    <location>
        <begin position="13"/>
        <end position="37"/>
    </location>
</feature>
<evidence type="ECO:0000313" key="8">
    <source>
        <dbReference type="Proteomes" id="UP000054270"/>
    </source>
</evidence>
<dbReference type="Gene3D" id="3.30.499.10">
    <property type="entry name" value="Aconitase, domain 3"/>
    <property type="match status" value="1"/>
</dbReference>
<dbReference type="GO" id="GO:0019752">
    <property type="term" value="P:carboxylic acid metabolic process"/>
    <property type="evidence" value="ECO:0007669"/>
    <property type="project" value="UniProtKB-ARBA"/>
</dbReference>
<reference evidence="8" key="1">
    <citation type="submission" date="2014-04" db="EMBL/GenBank/DDBJ databases">
        <title>Evolutionary Origins and Diversification of the Mycorrhizal Mutualists.</title>
        <authorList>
            <consortium name="DOE Joint Genome Institute"/>
            <consortium name="Mycorrhizal Genomics Consortium"/>
            <person name="Kohler A."/>
            <person name="Kuo A."/>
            <person name="Nagy L.G."/>
            <person name="Floudas D."/>
            <person name="Copeland A."/>
            <person name="Barry K.W."/>
            <person name="Cichocki N."/>
            <person name="Veneault-Fourrey C."/>
            <person name="LaButti K."/>
            <person name="Lindquist E.A."/>
            <person name="Lipzen A."/>
            <person name="Lundell T."/>
            <person name="Morin E."/>
            <person name="Murat C."/>
            <person name="Riley R."/>
            <person name="Ohm R."/>
            <person name="Sun H."/>
            <person name="Tunlid A."/>
            <person name="Henrissat B."/>
            <person name="Grigoriev I.V."/>
            <person name="Hibbett D.S."/>
            <person name="Martin F."/>
        </authorList>
    </citation>
    <scope>NUCLEOTIDE SEQUENCE [LARGE SCALE GENOMIC DNA]</scope>
    <source>
        <strain evidence="8">FD-334 SS-4</strain>
    </source>
</reference>
<dbReference type="InterPro" id="IPR036008">
    <property type="entry name" value="Aconitase_4Fe-4S_dom"/>
</dbReference>
<dbReference type="GO" id="GO:0046872">
    <property type="term" value="F:metal ion binding"/>
    <property type="evidence" value="ECO:0007669"/>
    <property type="project" value="UniProtKB-KW"/>
</dbReference>
<dbReference type="SUPFAM" id="SSF53732">
    <property type="entry name" value="Aconitase iron-sulfur domain"/>
    <property type="match status" value="1"/>
</dbReference>
<evidence type="ECO:0000256" key="3">
    <source>
        <dbReference type="ARBA" id="ARBA00023014"/>
    </source>
</evidence>
<feature type="compositionally biased region" description="Low complexity" evidence="5">
    <location>
        <begin position="305"/>
        <end position="323"/>
    </location>
</feature>
<keyword evidence="8" id="KW-1185">Reference proteome</keyword>
<dbReference type="OrthoDB" id="10679012at2759"/>
<dbReference type="PANTHER" id="PTHR43822:SF2">
    <property type="entry name" value="HOMOACONITASE, MITOCHONDRIAL"/>
    <property type="match status" value="1"/>
</dbReference>
<evidence type="ECO:0000256" key="4">
    <source>
        <dbReference type="ARBA" id="ARBA00023239"/>
    </source>
</evidence>
<protein>
    <recommendedName>
        <fullName evidence="6">Aconitase/3-isopropylmalate dehydratase large subunit alpha/beta/alpha domain-containing protein</fullName>
    </recommendedName>
</protein>
<dbReference type="InterPro" id="IPR001030">
    <property type="entry name" value="Acoase/IPM_deHydtase_lsu_aba"/>
</dbReference>
<gene>
    <name evidence="7" type="ORF">HYPSUDRAFT_198198</name>
</gene>
<evidence type="ECO:0000259" key="6">
    <source>
        <dbReference type="Pfam" id="PF00330"/>
    </source>
</evidence>
<dbReference type="Pfam" id="PF00330">
    <property type="entry name" value="Aconitase"/>
    <property type="match status" value="1"/>
</dbReference>
<dbReference type="AlphaFoldDB" id="A0A0D2LIF2"/>
<dbReference type="Proteomes" id="UP000054270">
    <property type="component" value="Unassembled WGS sequence"/>
</dbReference>
<evidence type="ECO:0000256" key="2">
    <source>
        <dbReference type="ARBA" id="ARBA00023004"/>
    </source>
</evidence>
<sequence>MVRGCLEEIRTFASSPGVSPPPVHPRANANRLKAPREGQLASDAGAEFFDPSISVPHVSGPPASRSRPPLPTLEAKHILIQMARLASCTNSRALGISVAAAAMEGHKAAPCVVFYIAAASSAVQQECERNGSWETPALAGAKTLPAGCGPCIGLLPLGHHRARCEPPWIRRSRSPRPRALPRTQARLQAASNEHLRDEQQLQGPQGAPQRAGAPREPRRHCRERDQGLHLRPRRTRRGSAARSSLRARSATPSSATRLTTVRPCGGCFTKATPVRHVTKSDKSKEPSGISLLRPATYGPSPVPPTSSRSPSPSSRGLPSSSTVQFPVTPFIPAPQTAADASPTATPMGSPARQCPGCHRYRSLACRINSSTPSPSAIFHSPPPNHGVLDENSPLLSPAPKAVGVLNGNGRLANFGDEEEGWTPRTFLASALESVKTQVDKPRKSIQGAELQAKRKEVANAPHYAVIAVKALPSVLLELGNQS</sequence>
<dbReference type="PANTHER" id="PTHR43822">
    <property type="entry name" value="HOMOACONITASE, MITOCHONDRIAL-RELATED"/>
    <property type="match status" value="1"/>
</dbReference>
<dbReference type="InterPro" id="IPR015931">
    <property type="entry name" value="Acnase/IPM_dHydase_lsu_aba_1/3"/>
</dbReference>
<keyword evidence="3" id="KW-0411">Iron-sulfur</keyword>
<dbReference type="GO" id="GO:0051536">
    <property type="term" value="F:iron-sulfur cluster binding"/>
    <property type="evidence" value="ECO:0007669"/>
    <property type="project" value="UniProtKB-KW"/>
</dbReference>
<dbReference type="InterPro" id="IPR050067">
    <property type="entry name" value="IPM_dehydratase_rel_enz"/>
</dbReference>
<organism evidence="7 8">
    <name type="scientific">Hypholoma sublateritium (strain FD-334 SS-4)</name>
    <dbReference type="NCBI Taxonomy" id="945553"/>
    <lineage>
        <taxon>Eukaryota</taxon>
        <taxon>Fungi</taxon>
        <taxon>Dikarya</taxon>
        <taxon>Basidiomycota</taxon>
        <taxon>Agaricomycotina</taxon>
        <taxon>Agaricomycetes</taxon>
        <taxon>Agaricomycetidae</taxon>
        <taxon>Agaricales</taxon>
        <taxon>Agaricineae</taxon>
        <taxon>Strophariaceae</taxon>
        <taxon>Hypholoma</taxon>
    </lineage>
</organism>
<keyword evidence="4" id="KW-0456">Lyase</keyword>
<feature type="compositionally biased region" description="Basic residues" evidence="5">
    <location>
        <begin position="230"/>
        <end position="239"/>
    </location>
</feature>
<feature type="compositionally biased region" description="Low complexity" evidence="5">
    <location>
        <begin position="240"/>
        <end position="260"/>
    </location>
</feature>
<evidence type="ECO:0000313" key="7">
    <source>
        <dbReference type="EMBL" id="KJA27432.1"/>
    </source>
</evidence>
<dbReference type="EMBL" id="KN817524">
    <property type="protein sequence ID" value="KJA27432.1"/>
    <property type="molecule type" value="Genomic_DNA"/>
</dbReference>
<evidence type="ECO:0000256" key="1">
    <source>
        <dbReference type="ARBA" id="ARBA00022723"/>
    </source>
</evidence>
<name>A0A0D2LIF2_HYPSF</name>
<keyword evidence="1" id="KW-0479">Metal-binding</keyword>